<feature type="transmembrane region" description="Helical" evidence="6">
    <location>
        <begin position="131"/>
        <end position="149"/>
    </location>
</feature>
<evidence type="ECO:0000256" key="2">
    <source>
        <dbReference type="ARBA" id="ARBA00022475"/>
    </source>
</evidence>
<feature type="transmembrane region" description="Helical" evidence="6">
    <location>
        <begin position="200"/>
        <end position="223"/>
    </location>
</feature>
<evidence type="ECO:0000256" key="5">
    <source>
        <dbReference type="ARBA" id="ARBA00023136"/>
    </source>
</evidence>
<keyword evidence="4 6" id="KW-1133">Transmembrane helix</keyword>
<feature type="transmembrane region" description="Helical" evidence="6">
    <location>
        <begin position="51"/>
        <end position="68"/>
    </location>
</feature>
<evidence type="ECO:0000256" key="3">
    <source>
        <dbReference type="ARBA" id="ARBA00022692"/>
    </source>
</evidence>
<evidence type="ECO:0000313" key="8">
    <source>
        <dbReference type="Proteomes" id="UP000649151"/>
    </source>
</evidence>
<protein>
    <submittedName>
        <fullName evidence="7">ABC transporter permease subunit</fullName>
    </submittedName>
</protein>
<sequence length="234" mass="26094">MGAIFKKEIRGYFSSALAYVFLGVFFFFSGFYFFAGVLYPNSADISPVFESMFLIIMLLVPILTMRLFSEEFRAKTDQLLLTSPVGIHSMVYGKFFAAYLVFAIGSAITIIYALIMAIFAPLDWNSMVGNILGLLLLGGALISMGLFISSLTQSQVIAAVGSFGLILVFMYMDTFASLIPIDWLNSLLSQLSFMGKYRNFVGGLINISDILYFISVVLVFNFLTARTLEKKRWS</sequence>
<dbReference type="EMBL" id="JACOQK010000001">
    <property type="protein sequence ID" value="MBC5788224.1"/>
    <property type="molecule type" value="Genomic_DNA"/>
</dbReference>
<keyword evidence="3 6" id="KW-0812">Transmembrane</keyword>
<feature type="transmembrane region" description="Helical" evidence="6">
    <location>
        <begin position="12"/>
        <end position="39"/>
    </location>
</feature>
<dbReference type="PANTHER" id="PTHR30294:SF29">
    <property type="entry name" value="MULTIDRUG ABC TRANSPORTER PERMEASE YBHS-RELATED"/>
    <property type="match status" value="1"/>
</dbReference>
<proteinExistence type="predicted"/>
<dbReference type="Proteomes" id="UP000649151">
    <property type="component" value="Unassembled WGS sequence"/>
</dbReference>
<comment type="caution">
    <text evidence="7">The sequence shown here is derived from an EMBL/GenBank/DDBJ whole genome shotgun (WGS) entry which is preliminary data.</text>
</comment>
<dbReference type="PANTHER" id="PTHR30294">
    <property type="entry name" value="MEMBRANE COMPONENT OF ABC TRANSPORTER YHHJ-RELATED"/>
    <property type="match status" value="1"/>
</dbReference>
<reference evidence="7 8" key="1">
    <citation type="submission" date="2020-08" db="EMBL/GenBank/DDBJ databases">
        <title>Genome public.</title>
        <authorList>
            <person name="Liu C."/>
            <person name="Sun Q."/>
        </authorList>
    </citation>
    <scope>NUCLEOTIDE SEQUENCE [LARGE SCALE GENOMIC DNA]</scope>
    <source>
        <strain evidence="7 8">NSJ-27</strain>
    </source>
</reference>
<accession>A0ABR7ISU5</accession>
<evidence type="ECO:0000256" key="1">
    <source>
        <dbReference type="ARBA" id="ARBA00004651"/>
    </source>
</evidence>
<keyword evidence="2" id="KW-1003">Cell membrane</keyword>
<dbReference type="InterPro" id="IPR051449">
    <property type="entry name" value="ABC-2_transporter_component"/>
</dbReference>
<dbReference type="RefSeq" id="WP_069987749.1">
    <property type="nucleotide sequence ID" value="NZ_JACOQK010000001.1"/>
</dbReference>
<feature type="transmembrane region" description="Helical" evidence="6">
    <location>
        <begin position="156"/>
        <end position="180"/>
    </location>
</feature>
<evidence type="ECO:0000256" key="4">
    <source>
        <dbReference type="ARBA" id="ARBA00022989"/>
    </source>
</evidence>
<comment type="subcellular location">
    <subcellularLocation>
        <location evidence="1">Cell membrane</location>
        <topology evidence="1">Multi-pass membrane protein</topology>
    </subcellularLocation>
</comment>
<dbReference type="Pfam" id="PF12679">
    <property type="entry name" value="ABC2_membrane_2"/>
    <property type="match status" value="1"/>
</dbReference>
<keyword evidence="5 6" id="KW-0472">Membrane</keyword>
<organism evidence="7 8">
    <name type="scientific">Clostridium facile</name>
    <dbReference type="NCBI Taxonomy" id="2763035"/>
    <lineage>
        <taxon>Bacteria</taxon>
        <taxon>Bacillati</taxon>
        <taxon>Bacillota</taxon>
        <taxon>Clostridia</taxon>
        <taxon>Eubacteriales</taxon>
        <taxon>Clostridiaceae</taxon>
        <taxon>Clostridium</taxon>
    </lineage>
</organism>
<feature type="transmembrane region" description="Helical" evidence="6">
    <location>
        <begin position="96"/>
        <end position="119"/>
    </location>
</feature>
<name>A0ABR7ISU5_9CLOT</name>
<evidence type="ECO:0000256" key="6">
    <source>
        <dbReference type="SAM" id="Phobius"/>
    </source>
</evidence>
<keyword evidence="8" id="KW-1185">Reference proteome</keyword>
<evidence type="ECO:0000313" key="7">
    <source>
        <dbReference type="EMBL" id="MBC5788224.1"/>
    </source>
</evidence>
<gene>
    <name evidence="7" type="ORF">H8Z77_09385</name>
</gene>